<sequence length="138" mass="16197">MQISKQRKIELFIISLLSLIILGYFIHFRNVHVKFYNKTGENIDSLIIAETFIGHLKKDSSTESIDFKHFTFDDSIPYEQISAILNSKKSYQLNWSWCGTGRNTESNGSYIFDLKKVIDQKGNTCFYLTNHNQKIFWE</sequence>
<protein>
    <recommendedName>
        <fullName evidence="4">DUF4430 domain-containing protein</fullName>
    </recommendedName>
</protein>
<keyword evidence="3" id="KW-1185">Reference proteome</keyword>
<evidence type="ECO:0000313" key="2">
    <source>
        <dbReference type="EMBL" id="MDX6190944.1"/>
    </source>
</evidence>
<keyword evidence="1" id="KW-0812">Transmembrane</keyword>
<feature type="transmembrane region" description="Helical" evidence="1">
    <location>
        <begin position="9"/>
        <end position="28"/>
    </location>
</feature>
<gene>
    <name evidence="2" type="ORF">SGQ83_16415</name>
</gene>
<name>A0ABU4RGV6_9FLAO</name>
<reference evidence="2 3" key="1">
    <citation type="submission" date="2023-11" db="EMBL/GenBank/DDBJ databases">
        <title>Unpublished Manusciprt.</title>
        <authorList>
            <person name="Saticioglu I.B."/>
            <person name="Ay H."/>
            <person name="Ajmi N."/>
            <person name="Altun S."/>
            <person name="Duman M."/>
        </authorList>
    </citation>
    <scope>NUCLEOTIDE SEQUENCE [LARGE SCALE GENOMIC DNA]</scope>
    <source>
        <strain evidence="2 3">Fl-318</strain>
    </source>
</reference>
<dbReference type="RefSeq" id="WP_230004338.1">
    <property type="nucleotide sequence ID" value="NZ_CP087134.1"/>
</dbReference>
<comment type="caution">
    <text evidence="2">The sequence shown here is derived from an EMBL/GenBank/DDBJ whole genome shotgun (WGS) entry which is preliminary data.</text>
</comment>
<keyword evidence="1" id="KW-1133">Transmembrane helix</keyword>
<evidence type="ECO:0000313" key="3">
    <source>
        <dbReference type="Proteomes" id="UP001273350"/>
    </source>
</evidence>
<evidence type="ECO:0008006" key="4">
    <source>
        <dbReference type="Google" id="ProtNLM"/>
    </source>
</evidence>
<evidence type="ECO:0000256" key="1">
    <source>
        <dbReference type="SAM" id="Phobius"/>
    </source>
</evidence>
<accession>A0ABU4RGV6</accession>
<organism evidence="2 3">
    <name type="scientific">Flavobacterium cupriresistens</name>
    <dbReference type="NCBI Taxonomy" id="2893885"/>
    <lineage>
        <taxon>Bacteria</taxon>
        <taxon>Pseudomonadati</taxon>
        <taxon>Bacteroidota</taxon>
        <taxon>Flavobacteriia</taxon>
        <taxon>Flavobacteriales</taxon>
        <taxon>Flavobacteriaceae</taxon>
        <taxon>Flavobacterium</taxon>
    </lineage>
</organism>
<proteinExistence type="predicted"/>
<keyword evidence="1" id="KW-0472">Membrane</keyword>
<dbReference type="Proteomes" id="UP001273350">
    <property type="component" value="Unassembled WGS sequence"/>
</dbReference>
<dbReference type="EMBL" id="JAWXVI010000008">
    <property type="protein sequence ID" value="MDX6190944.1"/>
    <property type="molecule type" value="Genomic_DNA"/>
</dbReference>